<protein>
    <submittedName>
        <fullName evidence="1">Uncharacterized protein</fullName>
    </submittedName>
</protein>
<sequence>SPVVVEIPDASTTSVLELAARVKDASAGSQRPSTTALPAVILAAEGLYTPASLPSTSTVIVVGKPHKVVSSAGASAVLNQALNELVGGGSGSGGGVVESAASVLDVSVIGESPANAAFAGKVKALLSNPELLMF</sequence>
<dbReference type="EMBL" id="JANBVB010003224">
    <property type="protein sequence ID" value="KAJ2879862.1"/>
    <property type="molecule type" value="Genomic_DNA"/>
</dbReference>
<name>A0ACC1LUV0_9FUNG</name>
<organism evidence="1 2">
    <name type="scientific">Coemansia aciculifera</name>
    <dbReference type="NCBI Taxonomy" id="417176"/>
    <lineage>
        <taxon>Eukaryota</taxon>
        <taxon>Fungi</taxon>
        <taxon>Fungi incertae sedis</taxon>
        <taxon>Zoopagomycota</taxon>
        <taxon>Kickxellomycotina</taxon>
        <taxon>Kickxellomycetes</taxon>
        <taxon>Kickxellales</taxon>
        <taxon>Kickxellaceae</taxon>
        <taxon>Coemansia</taxon>
    </lineage>
</organism>
<evidence type="ECO:0000313" key="2">
    <source>
        <dbReference type="Proteomes" id="UP001139981"/>
    </source>
</evidence>
<feature type="non-terminal residue" evidence="1">
    <location>
        <position position="1"/>
    </location>
</feature>
<reference evidence="1" key="1">
    <citation type="submission" date="2022-07" db="EMBL/GenBank/DDBJ databases">
        <title>Phylogenomic reconstructions and comparative analyses of Kickxellomycotina fungi.</title>
        <authorList>
            <person name="Reynolds N.K."/>
            <person name="Stajich J.E."/>
            <person name="Barry K."/>
            <person name="Grigoriev I.V."/>
            <person name="Crous P."/>
            <person name="Smith M.E."/>
        </authorList>
    </citation>
    <scope>NUCLEOTIDE SEQUENCE</scope>
    <source>
        <strain evidence="1">CBS 190363</strain>
    </source>
</reference>
<keyword evidence="2" id="KW-1185">Reference proteome</keyword>
<comment type="caution">
    <text evidence="1">The sequence shown here is derived from an EMBL/GenBank/DDBJ whole genome shotgun (WGS) entry which is preliminary data.</text>
</comment>
<evidence type="ECO:0000313" key="1">
    <source>
        <dbReference type="EMBL" id="KAJ2879862.1"/>
    </source>
</evidence>
<gene>
    <name evidence="1" type="ORF">IWW38_006044</name>
</gene>
<accession>A0ACC1LUV0</accession>
<proteinExistence type="predicted"/>
<dbReference type="Proteomes" id="UP001139981">
    <property type="component" value="Unassembled WGS sequence"/>
</dbReference>